<dbReference type="SUPFAM" id="SSF56281">
    <property type="entry name" value="Metallo-hydrolase/oxidoreductase"/>
    <property type="match status" value="1"/>
</dbReference>
<dbReference type="SMART" id="SM00849">
    <property type="entry name" value="Lactamase_B"/>
    <property type="match status" value="1"/>
</dbReference>
<gene>
    <name evidence="2" type="ORF">DWY69_05900</name>
</gene>
<accession>A0A3E3J102</accession>
<dbReference type="InterPro" id="IPR001279">
    <property type="entry name" value="Metallo-B-lactamas"/>
</dbReference>
<name>A0A3E3J102_9FIRM</name>
<dbReference type="EMBL" id="QVLU01000004">
    <property type="protein sequence ID" value="RGE73027.1"/>
    <property type="molecule type" value="Genomic_DNA"/>
</dbReference>
<comment type="caution">
    <text evidence="2">The sequence shown here is derived from an EMBL/GenBank/DDBJ whole genome shotgun (WGS) entry which is preliminary data.</text>
</comment>
<dbReference type="Gene3D" id="3.60.15.10">
    <property type="entry name" value="Ribonuclease Z/Hydroxyacylglutathione hydrolase-like"/>
    <property type="match status" value="1"/>
</dbReference>
<dbReference type="Proteomes" id="UP000261166">
    <property type="component" value="Unassembled WGS sequence"/>
</dbReference>
<dbReference type="PANTHER" id="PTHR42951:SF17">
    <property type="entry name" value="METALLO-BETA-LACTAMASE DOMAIN-CONTAINING PROTEIN"/>
    <property type="match status" value="1"/>
</dbReference>
<dbReference type="OrthoDB" id="9802248at2"/>
<dbReference type="InterPro" id="IPR036866">
    <property type="entry name" value="RibonucZ/Hydroxyglut_hydro"/>
</dbReference>
<dbReference type="InterPro" id="IPR050855">
    <property type="entry name" value="NDM-1-like"/>
</dbReference>
<protein>
    <submittedName>
        <fullName evidence="2">MBL fold metallo-hydrolase</fullName>
    </submittedName>
</protein>
<evidence type="ECO:0000259" key="1">
    <source>
        <dbReference type="SMART" id="SM00849"/>
    </source>
</evidence>
<keyword evidence="2" id="KW-0378">Hydrolase</keyword>
<dbReference type="Pfam" id="PF00753">
    <property type="entry name" value="Lactamase_B"/>
    <property type="match status" value="1"/>
</dbReference>
<evidence type="ECO:0000313" key="3">
    <source>
        <dbReference type="Proteomes" id="UP000261166"/>
    </source>
</evidence>
<evidence type="ECO:0000313" key="2">
    <source>
        <dbReference type="EMBL" id="RGE73027.1"/>
    </source>
</evidence>
<sequence length="237" mass="26356">MLLLPDLYQLCGSCYGSHQNVFAAAFPIEKQLILFDTGLDAADLGIIRDNLLLWGLDSFQISHVFLTHSHFDHTGNARSFLRNGAQLLIGEEDADAVENGSAGTIPYCYGVPFPACPVSHRLVDREKINVHGIVVECHQVPGHTRGSMAYSFLWHGKTVLVTGDFLQTGSDIYTPVLGIRVDEEYCYEEYRKSLKKMAVFSCDVILPGHFQVCMKGGKRLLGAGYREILVNRGLYKD</sequence>
<organism evidence="2 3">
    <name type="scientific">Eisenbergiella massiliensis</name>
    <dbReference type="NCBI Taxonomy" id="1720294"/>
    <lineage>
        <taxon>Bacteria</taxon>
        <taxon>Bacillati</taxon>
        <taxon>Bacillota</taxon>
        <taxon>Clostridia</taxon>
        <taxon>Lachnospirales</taxon>
        <taxon>Lachnospiraceae</taxon>
        <taxon>Eisenbergiella</taxon>
    </lineage>
</organism>
<reference evidence="2 3" key="1">
    <citation type="submission" date="2018-08" db="EMBL/GenBank/DDBJ databases">
        <title>A genome reference for cultivated species of the human gut microbiota.</title>
        <authorList>
            <person name="Zou Y."/>
            <person name="Xue W."/>
            <person name="Luo G."/>
        </authorList>
    </citation>
    <scope>NUCLEOTIDE SEQUENCE [LARGE SCALE GENOMIC DNA]</scope>
    <source>
        <strain evidence="2 3">AF26-4BH</strain>
    </source>
</reference>
<dbReference type="AlphaFoldDB" id="A0A3E3J102"/>
<dbReference type="PANTHER" id="PTHR42951">
    <property type="entry name" value="METALLO-BETA-LACTAMASE DOMAIN-CONTAINING"/>
    <property type="match status" value="1"/>
</dbReference>
<proteinExistence type="predicted"/>
<dbReference type="RefSeq" id="WP_025488305.1">
    <property type="nucleotide sequence ID" value="NZ_JBKVAZ010000003.1"/>
</dbReference>
<feature type="domain" description="Metallo-beta-lactamase" evidence="1">
    <location>
        <begin position="18"/>
        <end position="209"/>
    </location>
</feature>
<dbReference type="GO" id="GO:0016787">
    <property type="term" value="F:hydrolase activity"/>
    <property type="evidence" value="ECO:0007669"/>
    <property type="project" value="UniProtKB-KW"/>
</dbReference>